<evidence type="ECO:0000256" key="1">
    <source>
        <dbReference type="SAM" id="Coils"/>
    </source>
</evidence>
<dbReference type="AlphaFoldDB" id="A0A2P7NSI0"/>
<evidence type="ECO:0000313" key="2">
    <source>
        <dbReference type="EMBL" id="PSJ16433.1"/>
    </source>
</evidence>
<comment type="caution">
    <text evidence="2">The sequence shown here is derived from an EMBL/GenBank/DDBJ whole genome shotgun (WGS) entry which is preliminary data.</text>
</comment>
<proteinExistence type="predicted"/>
<organism evidence="2 3">
    <name type="scientific">Nitrosomonas supralitoralis</name>
    <dbReference type="NCBI Taxonomy" id="2116706"/>
    <lineage>
        <taxon>Bacteria</taxon>
        <taxon>Pseudomonadati</taxon>
        <taxon>Pseudomonadota</taxon>
        <taxon>Betaproteobacteria</taxon>
        <taxon>Nitrosomonadales</taxon>
        <taxon>Nitrosomonadaceae</taxon>
        <taxon>Nitrosomonas</taxon>
    </lineage>
</organism>
<accession>A0A2P7NSI0</accession>
<evidence type="ECO:0000313" key="3">
    <source>
        <dbReference type="Proteomes" id="UP000241912"/>
    </source>
</evidence>
<name>A0A2P7NSI0_9PROT</name>
<keyword evidence="1" id="KW-0175">Coiled coil</keyword>
<protein>
    <submittedName>
        <fullName evidence="2">Uncharacterized protein</fullName>
    </submittedName>
</protein>
<dbReference type="Proteomes" id="UP000241912">
    <property type="component" value="Unassembled WGS sequence"/>
</dbReference>
<dbReference type="EMBL" id="PXXU01000051">
    <property type="protein sequence ID" value="PSJ16433.1"/>
    <property type="molecule type" value="Genomic_DNA"/>
</dbReference>
<dbReference type="RefSeq" id="WP_106707761.1">
    <property type="nucleotide sequence ID" value="NZ_PXXU01000051.1"/>
</dbReference>
<reference evidence="2 3" key="1">
    <citation type="submission" date="2018-03" db="EMBL/GenBank/DDBJ databases">
        <title>Draft genome of Nitrosomonas supralitoralis APG5.</title>
        <authorList>
            <person name="Urakawa H."/>
            <person name="Lopez J.V."/>
        </authorList>
    </citation>
    <scope>NUCLEOTIDE SEQUENCE [LARGE SCALE GENOMIC DNA]</scope>
    <source>
        <strain evidence="2 3">APG5</strain>
    </source>
</reference>
<keyword evidence="3" id="KW-1185">Reference proteome</keyword>
<gene>
    <name evidence="2" type="ORF">C7H79_13440</name>
</gene>
<sequence>MNTVFQQEQKPKSRSRILSLWKRIKNTLLIFSFLGLLSLNIATLVNDELYTAAFRALTSVLKHALGPTLTDQLISHSPTIQRENDVRIATKKLSDINKTLIREEEILTKKNKRLTKDNGVLTKNNKTLIKDKEILTEANKVLKENHAKLISGSARKSAAVQKVSQRIASRSIAGATRNIASLPGETIPILGTTLIIGVTAWDILDSCEDLKDLNKLNSAFKHPLEDQDVVCGIEIPTKEEVMAEVKENWRKAYKNAAIEINKIEERVPEIPPMMTWSEIRNATQGIFSDFF</sequence>
<feature type="coiled-coil region" evidence="1">
    <location>
        <begin position="97"/>
        <end position="145"/>
    </location>
</feature>